<dbReference type="Gene3D" id="3.40.50.1110">
    <property type="entry name" value="SGNH hydrolase"/>
    <property type="match status" value="1"/>
</dbReference>
<evidence type="ECO:0000313" key="4">
    <source>
        <dbReference type="Proteomes" id="UP000799302"/>
    </source>
</evidence>
<dbReference type="PANTHER" id="PTHR30383:SF2">
    <property type="entry name" value="CELLULOSE-BINDING PROTEIN"/>
    <property type="match status" value="1"/>
</dbReference>
<feature type="domain" description="SGNH hydrolase-type esterase" evidence="2">
    <location>
        <begin position="68"/>
        <end position="215"/>
    </location>
</feature>
<keyword evidence="3" id="KW-0378">Hydrolase</keyword>
<dbReference type="Proteomes" id="UP000799302">
    <property type="component" value="Unassembled WGS sequence"/>
</dbReference>
<dbReference type="PANTHER" id="PTHR30383">
    <property type="entry name" value="THIOESTERASE 1/PROTEASE 1/LYSOPHOSPHOLIPASE L1"/>
    <property type="match status" value="1"/>
</dbReference>
<dbReference type="GO" id="GO:0004622">
    <property type="term" value="F:phosphatidylcholine lysophospholipase activity"/>
    <property type="evidence" value="ECO:0007669"/>
    <property type="project" value="TreeGrafter"/>
</dbReference>
<feature type="signal peptide" evidence="1">
    <location>
        <begin position="1"/>
        <end position="20"/>
    </location>
</feature>
<feature type="chain" id="PRO_5025687382" evidence="1">
    <location>
        <begin position="21"/>
        <end position="232"/>
    </location>
</feature>
<evidence type="ECO:0000259" key="2">
    <source>
        <dbReference type="Pfam" id="PF13472"/>
    </source>
</evidence>
<evidence type="ECO:0000256" key="1">
    <source>
        <dbReference type="SAM" id="SignalP"/>
    </source>
</evidence>
<dbReference type="CDD" id="cd01833">
    <property type="entry name" value="XynB_like"/>
    <property type="match status" value="1"/>
</dbReference>
<name>A0A6A6UN73_9PEZI</name>
<dbReference type="InterPro" id="IPR051532">
    <property type="entry name" value="Ester_Hydrolysis_Enzymes"/>
</dbReference>
<accession>A0A6A6UN73</accession>
<gene>
    <name evidence="3" type="ORF">BT63DRAFT_436718</name>
</gene>
<dbReference type="InterPro" id="IPR036514">
    <property type="entry name" value="SGNH_hydro_sf"/>
</dbReference>
<dbReference type="SUPFAM" id="SSF52266">
    <property type="entry name" value="SGNH hydrolase"/>
    <property type="match status" value="1"/>
</dbReference>
<protein>
    <submittedName>
        <fullName evidence="3">SGNH hydrolase</fullName>
    </submittedName>
</protein>
<keyword evidence="4" id="KW-1185">Reference proteome</keyword>
<reference evidence="3" key="1">
    <citation type="journal article" date="2020" name="Stud. Mycol.">
        <title>101 Dothideomycetes genomes: a test case for predicting lifestyles and emergence of pathogens.</title>
        <authorList>
            <person name="Haridas S."/>
            <person name="Albert R."/>
            <person name="Binder M."/>
            <person name="Bloem J."/>
            <person name="Labutti K."/>
            <person name="Salamov A."/>
            <person name="Andreopoulos B."/>
            <person name="Baker S."/>
            <person name="Barry K."/>
            <person name="Bills G."/>
            <person name="Bluhm B."/>
            <person name="Cannon C."/>
            <person name="Castanera R."/>
            <person name="Culley D."/>
            <person name="Daum C."/>
            <person name="Ezra D."/>
            <person name="Gonzalez J."/>
            <person name="Henrissat B."/>
            <person name="Kuo A."/>
            <person name="Liang C."/>
            <person name="Lipzen A."/>
            <person name="Lutzoni F."/>
            <person name="Magnuson J."/>
            <person name="Mondo S."/>
            <person name="Nolan M."/>
            <person name="Ohm R."/>
            <person name="Pangilinan J."/>
            <person name="Park H.-J."/>
            <person name="Ramirez L."/>
            <person name="Alfaro M."/>
            <person name="Sun H."/>
            <person name="Tritt A."/>
            <person name="Yoshinaga Y."/>
            <person name="Zwiers L.-H."/>
            <person name="Turgeon B."/>
            <person name="Goodwin S."/>
            <person name="Spatafora J."/>
            <person name="Crous P."/>
            <person name="Grigoriev I."/>
        </authorList>
    </citation>
    <scope>NUCLEOTIDE SEQUENCE</scope>
    <source>
        <strain evidence="3">CBS 115976</strain>
    </source>
</reference>
<organism evidence="3 4">
    <name type="scientific">Microthyrium microscopicum</name>
    <dbReference type="NCBI Taxonomy" id="703497"/>
    <lineage>
        <taxon>Eukaryota</taxon>
        <taxon>Fungi</taxon>
        <taxon>Dikarya</taxon>
        <taxon>Ascomycota</taxon>
        <taxon>Pezizomycotina</taxon>
        <taxon>Dothideomycetes</taxon>
        <taxon>Dothideomycetes incertae sedis</taxon>
        <taxon>Microthyriales</taxon>
        <taxon>Microthyriaceae</taxon>
        <taxon>Microthyrium</taxon>
    </lineage>
</organism>
<dbReference type="AlphaFoldDB" id="A0A6A6UN73"/>
<keyword evidence="1" id="KW-0732">Signal</keyword>
<proteinExistence type="predicted"/>
<dbReference type="OrthoDB" id="2119228at2759"/>
<dbReference type="Pfam" id="PF13472">
    <property type="entry name" value="Lipase_GDSL_2"/>
    <property type="match status" value="1"/>
</dbReference>
<dbReference type="EMBL" id="MU004231">
    <property type="protein sequence ID" value="KAF2672877.1"/>
    <property type="molecule type" value="Genomic_DNA"/>
</dbReference>
<dbReference type="InterPro" id="IPR013830">
    <property type="entry name" value="SGNH_hydro"/>
</dbReference>
<evidence type="ECO:0000313" key="3">
    <source>
        <dbReference type="EMBL" id="KAF2672877.1"/>
    </source>
</evidence>
<sequence length="232" mass="24243">MVLSIASLLCGALLVPSIFAQVKIMPMGDSTTAVTCWRGDLAKMLDAQGLTGKFKMVGTQRSSCADKGGHEGYPAFKATSKGTFGPKGKLGGIGGEWDDPKENLLPKVLAKVTPDIVLILLGINDLTFGGKPPTIVEAFGQFVDEMRKSNPKMKIVVAQIPPSKSSDTKALDSAIAAWAPTKSTAASPITVVDCAAGFNPSSDTRDGVHFSATGDKKVATCFATELVKILKA</sequence>